<dbReference type="PANTHER" id="PTHR43418:SF4">
    <property type="entry name" value="MULTIFUNCTIONAL TRYPTOPHAN BIOSYNTHESIS PROTEIN"/>
    <property type="match status" value="1"/>
</dbReference>
<name>A0ABN1MQX8_9FLAO</name>
<dbReference type="RefSeq" id="WP_343787537.1">
    <property type="nucleotide sequence ID" value="NZ_BAAAFH010000011.1"/>
</dbReference>
<dbReference type="InterPro" id="IPR050472">
    <property type="entry name" value="Anth_synth/Amidotransfase"/>
</dbReference>
<evidence type="ECO:0000313" key="4">
    <source>
        <dbReference type="Proteomes" id="UP001501126"/>
    </source>
</evidence>
<evidence type="ECO:0000313" key="3">
    <source>
        <dbReference type="EMBL" id="GAA0875737.1"/>
    </source>
</evidence>
<dbReference type="CDD" id="cd01743">
    <property type="entry name" value="GATase1_Anthranilate_Synthase"/>
    <property type="match status" value="1"/>
</dbReference>
<organism evidence="3 4">
    <name type="scientific">Wandonia haliotis</name>
    <dbReference type="NCBI Taxonomy" id="574963"/>
    <lineage>
        <taxon>Bacteria</taxon>
        <taxon>Pseudomonadati</taxon>
        <taxon>Bacteroidota</taxon>
        <taxon>Flavobacteriia</taxon>
        <taxon>Flavobacteriales</taxon>
        <taxon>Crocinitomicaceae</taxon>
        <taxon>Wandonia</taxon>
    </lineage>
</organism>
<dbReference type="Pfam" id="PF00117">
    <property type="entry name" value="GATase"/>
    <property type="match status" value="1"/>
</dbReference>
<dbReference type="PRINTS" id="PR00097">
    <property type="entry name" value="ANTSNTHASEII"/>
</dbReference>
<dbReference type="Gene3D" id="3.40.50.880">
    <property type="match status" value="1"/>
</dbReference>
<reference evidence="3 4" key="1">
    <citation type="journal article" date="2019" name="Int. J. Syst. Evol. Microbiol.">
        <title>The Global Catalogue of Microorganisms (GCM) 10K type strain sequencing project: providing services to taxonomists for standard genome sequencing and annotation.</title>
        <authorList>
            <consortium name="The Broad Institute Genomics Platform"/>
            <consortium name="The Broad Institute Genome Sequencing Center for Infectious Disease"/>
            <person name="Wu L."/>
            <person name="Ma J."/>
        </authorList>
    </citation>
    <scope>NUCLEOTIDE SEQUENCE [LARGE SCALE GENOMIC DNA]</scope>
    <source>
        <strain evidence="3 4">JCM 16083</strain>
    </source>
</reference>
<comment type="caution">
    <text evidence="3">The sequence shown here is derived from an EMBL/GenBank/DDBJ whole genome shotgun (WGS) entry which is preliminary data.</text>
</comment>
<dbReference type="NCBIfam" id="TIGR00566">
    <property type="entry name" value="trpG_papA"/>
    <property type="match status" value="1"/>
</dbReference>
<dbReference type="PRINTS" id="PR00096">
    <property type="entry name" value="GATASE"/>
</dbReference>
<gene>
    <name evidence="3" type="ORF">GCM10009118_21460</name>
</gene>
<keyword evidence="4" id="KW-1185">Reference proteome</keyword>
<feature type="domain" description="Glutamine amidotransferase" evidence="2">
    <location>
        <begin position="4"/>
        <end position="183"/>
    </location>
</feature>
<keyword evidence="1" id="KW-0315">Glutamine amidotransferase</keyword>
<evidence type="ECO:0000256" key="1">
    <source>
        <dbReference type="ARBA" id="ARBA00022962"/>
    </source>
</evidence>
<proteinExistence type="predicted"/>
<dbReference type="InterPro" id="IPR029062">
    <property type="entry name" value="Class_I_gatase-like"/>
</dbReference>
<dbReference type="SUPFAM" id="SSF52317">
    <property type="entry name" value="Class I glutamine amidotransferase-like"/>
    <property type="match status" value="1"/>
</dbReference>
<dbReference type="EMBL" id="BAAAFH010000011">
    <property type="protein sequence ID" value="GAA0875737.1"/>
    <property type="molecule type" value="Genomic_DNA"/>
</dbReference>
<accession>A0ABN1MQX8</accession>
<dbReference type="InterPro" id="IPR017926">
    <property type="entry name" value="GATASE"/>
</dbReference>
<protein>
    <submittedName>
        <fullName evidence="3">Aminodeoxychorismate/anthranilate synthase component II</fullName>
    </submittedName>
</protein>
<dbReference type="InterPro" id="IPR006221">
    <property type="entry name" value="TrpG/PapA_dom"/>
</dbReference>
<evidence type="ECO:0000259" key="2">
    <source>
        <dbReference type="Pfam" id="PF00117"/>
    </source>
</evidence>
<dbReference type="PROSITE" id="PS51273">
    <property type="entry name" value="GATASE_TYPE_1"/>
    <property type="match status" value="1"/>
</dbReference>
<sequence>MRVLILDNYDSFTYNLYDYVASFGVSVDVKRNDEISIEEIGAYSHIILSPGPGLPKDAGIMPDVIAGYSFSKPILGVCLGMQGITEFFGGKLYNLDKVRHGRQLNCFKRGKSVLLEQLPQQFPVGLYHSWAVTDIPDELKITCLSEENVVMAIEHSELPVFGVQFHPESVLTPDGKDILRTFLSL</sequence>
<dbReference type="PANTHER" id="PTHR43418">
    <property type="entry name" value="MULTIFUNCTIONAL TRYPTOPHAN BIOSYNTHESIS PROTEIN-RELATED"/>
    <property type="match status" value="1"/>
</dbReference>
<dbReference type="Proteomes" id="UP001501126">
    <property type="component" value="Unassembled WGS sequence"/>
</dbReference>